<evidence type="ECO:0000256" key="1">
    <source>
        <dbReference type="SAM" id="MobiDB-lite"/>
    </source>
</evidence>
<sequence length="158" mass="18076">MAAMVAPKKKDATPVTLGMEDNNDEWVSFTSLWRRPRSPLHSMIPTSTLYASKAIQVKMNILRFSGFVWQKSDEKRKLKVKEKLDKYNKEMLLEFCDLFDMPIGKTSAKKEDVVIKLIDFMLKSHVTNSELISEKEQSSKGKKRPTSSKKSTSPCISE</sequence>
<feature type="region of interest" description="Disordered" evidence="1">
    <location>
        <begin position="131"/>
        <end position="158"/>
    </location>
</feature>
<dbReference type="InterPro" id="IPR044198">
    <property type="entry name" value="DEK"/>
</dbReference>
<protein>
    <submittedName>
        <fullName evidence="2">Uncharacterized protein</fullName>
    </submittedName>
</protein>
<gene>
    <name evidence="2" type="ORF">LSALG_LOCUS30547</name>
</gene>
<dbReference type="PANTHER" id="PTHR13468">
    <property type="entry name" value="DEK PROTEIN"/>
    <property type="match status" value="1"/>
</dbReference>
<proteinExistence type="predicted"/>
<feature type="compositionally biased region" description="Low complexity" evidence="1">
    <location>
        <begin position="148"/>
        <end position="158"/>
    </location>
</feature>
<organism evidence="2 3">
    <name type="scientific">Lactuca saligna</name>
    <name type="common">Willowleaf lettuce</name>
    <dbReference type="NCBI Taxonomy" id="75948"/>
    <lineage>
        <taxon>Eukaryota</taxon>
        <taxon>Viridiplantae</taxon>
        <taxon>Streptophyta</taxon>
        <taxon>Embryophyta</taxon>
        <taxon>Tracheophyta</taxon>
        <taxon>Spermatophyta</taxon>
        <taxon>Magnoliopsida</taxon>
        <taxon>eudicotyledons</taxon>
        <taxon>Gunneridae</taxon>
        <taxon>Pentapetalae</taxon>
        <taxon>asterids</taxon>
        <taxon>campanulids</taxon>
        <taxon>Asterales</taxon>
        <taxon>Asteraceae</taxon>
        <taxon>Cichorioideae</taxon>
        <taxon>Cichorieae</taxon>
        <taxon>Lactucinae</taxon>
        <taxon>Lactuca</taxon>
    </lineage>
</organism>
<keyword evidence="3" id="KW-1185">Reference proteome</keyword>
<dbReference type="Proteomes" id="UP001177003">
    <property type="component" value="Chromosome 6"/>
</dbReference>
<dbReference type="GO" id="GO:0003677">
    <property type="term" value="F:DNA binding"/>
    <property type="evidence" value="ECO:0007669"/>
    <property type="project" value="InterPro"/>
</dbReference>
<dbReference type="GO" id="GO:0005634">
    <property type="term" value="C:nucleus"/>
    <property type="evidence" value="ECO:0007669"/>
    <property type="project" value="TreeGrafter"/>
</dbReference>
<dbReference type="GO" id="GO:2000779">
    <property type="term" value="P:regulation of double-strand break repair"/>
    <property type="evidence" value="ECO:0007669"/>
    <property type="project" value="TreeGrafter"/>
</dbReference>
<reference evidence="2" key="1">
    <citation type="submission" date="2023-04" db="EMBL/GenBank/DDBJ databases">
        <authorList>
            <person name="Vijverberg K."/>
            <person name="Xiong W."/>
            <person name="Schranz E."/>
        </authorList>
    </citation>
    <scope>NUCLEOTIDE SEQUENCE</scope>
</reference>
<dbReference type="EMBL" id="OX465082">
    <property type="protein sequence ID" value="CAI9291403.1"/>
    <property type="molecule type" value="Genomic_DNA"/>
</dbReference>
<dbReference type="GO" id="GO:0042393">
    <property type="term" value="F:histone binding"/>
    <property type="evidence" value="ECO:0007669"/>
    <property type="project" value="TreeGrafter"/>
</dbReference>
<evidence type="ECO:0000313" key="2">
    <source>
        <dbReference type="EMBL" id="CAI9291403.1"/>
    </source>
</evidence>
<name>A0AA36ECT2_LACSI</name>
<accession>A0AA36ECT2</accession>
<dbReference type="GO" id="GO:0006325">
    <property type="term" value="P:chromatin organization"/>
    <property type="evidence" value="ECO:0007669"/>
    <property type="project" value="InterPro"/>
</dbReference>
<dbReference type="AlphaFoldDB" id="A0AA36ECT2"/>
<evidence type="ECO:0000313" key="3">
    <source>
        <dbReference type="Proteomes" id="UP001177003"/>
    </source>
</evidence>
<dbReference type="PANTHER" id="PTHR13468:SF22">
    <property type="entry name" value="DEK DOMAIN-CONTAINING CHROMATIN-ASSOCIATED PROTEIN 3"/>
    <property type="match status" value="1"/>
</dbReference>